<proteinExistence type="predicted"/>
<sequence length="238" mass="27208">MQMTTAPTAELGYLIGELGWNKKRAKLLVTLWGTLLPLSLIAVLTIIGIPAFVAHLWFVQRSFQRLKSSQPILTLYEKGLVDNRQNKAVVLHYADIRKVYMAINTVMGQRFHDYTVHTQTGGCLKFGIEVASTNQLGEAIQEGMLASQLQRHLSDLENGESISFDNLCLSAKGLTLRNKQLSWQDFQYAKINTLKTSKFTVNCLDIHQKNQDSFWARFHRNKFPNLFLFFALTEYFSQ</sequence>
<keyword evidence="3" id="KW-1185">Reference proteome</keyword>
<reference evidence="2" key="1">
    <citation type="submission" date="2020-10" db="EMBL/GenBank/DDBJ databases">
        <authorList>
            <person name="Castelo-Branco R."/>
            <person name="Eusebio N."/>
            <person name="Adriana R."/>
            <person name="Vieira A."/>
            <person name="Brugerolle De Fraissinette N."/>
            <person name="Rezende De Castro R."/>
            <person name="Schneider M.P."/>
            <person name="Vasconcelos V."/>
            <person name="Leao P.N."/>
        </authorList>
    </citation>
    <scope>NUCLEOTIDE SEQUENCE</scope>
    <source>
        <strain evidence="2">LEGE 11479</strain>
    </source>
</reference>
<protein>
    <submittedName>
        <fullName evidence="2">Uncharacterized protein</fullName>
    </submittedName>
</protein>
<feature type="transmembrane region" description="Helical" evidence="1">
    <location>
        <begin position="35"/>
        <end position="59"/>
    </location>
</feature>
<organism evidence="2 3">
    <name type="scientific">Leptolyngbya cf. ectocarpi LEGE 11479</name>
    <dbReference type="NCBI Taxonomy" id="1828722"/>
    <lineage>
        <taxon>Bacteria</taxon>
        <taxon>Bacillati</taxon>
        <taxon>Cyanobacteriota</taxon>
        <taxon>Cyanophyceae</taxon>
        <taxon>Leptolyngbyales</taxon>
        <taxon>Leptolyngbyaceae</taxon>
        <taxon>Leptolyngbya group</taxon>
        <taxon>Leptolyngbya</taxon>
    </lineage>
</organism>
<evidence type="ECO:0000256" key="1">
    <source>
        <dbReference type="SAM" id="Phobius"/>
    </source>
</evidence>
<dbReference type="Pfam" id="PF20226">
    <property type="entry name" value="DUF6585"/>
    <property type="match status" value="1"/>
</dbReference>
<keyword evidence="1" id="KW-0472">Membrane</keyword>
<dbReference type="AlphaFoldDB" id="A0A928X0I2"/>
<comment type="caution">
    <text evidence="2">The sequence shown here is derived from an EMBL/GenBank/DDBJ whole genome shotgun (WGS) entry which is preliminary data.</text>
</comment>
<dbReference type="RefSeq" id="WP_193991814.1">
    <property type="nucleotide sequence ID" value="NZ_JADEXP010000032.1"/>
</dbReference>
<name>A0A928X0I2_LEPEC</name>
<dbReference type="EMBL" id="JADEXP010000032">
    <property type="protein sequence ID" value="MBE9066212.1"/>
    <property type="molecule type" value="Genomic_DNA"/>
</dbReference>
<dbReference type="InterPro" id="IPR046492">
    <property type="entry name" value="DUF6585"/>
</dbReference>
<gene>
    <name evidence="2" type="ORF">IQ260_06060</name>
</gene>
<evidence type="ECO:0000313" key="3">
    <source>
        <dbReference type="Proteomes" id="UP000615026"/>
    </source>
</evidence>
<evidence type="ECO:0000313" key="2">
    <source>
        <dbReference type="EMBL" id="MBE9066212.1"/>
    </source>
</evidence>
<accession>A0A928X0I2</accession>
<keyword evidence="1" id="KW-0812">Transmembrane</keyword>
<keyword evidence="1" id="KW-1133">Transmembrane helix</keyword>
<dbReference type="Proteomes" id="UP000615026">
    <property type="component" value="Unassembled WGS sequence"/>
</dbReference>